<feature type="compositionally biased region" description="Low complexity" evidence="1">
    <location>
        <begin position="68"/>
        <end position="87"/>
    </location>
</feature>
<evidence type="ECO:0000313" key="3">
    <source>
        <dbReference type="EnsemblMetazoa" id="HelroP173659"/>
    </source>
</evidence>
<proteinExistence type="predicted"/>
<dbReference type="EnsemblMetazoa" id="HelroT173659">
    <property type="protein sequence ID" value="HelroP173659"/>
    <property type="gene ID" value="HelroG173659"/>
</dbReference>
<evidence type="ECO:0000313" key="4">
    <source>
        <dbReference type="Proteomes" id="UP000015101"/>
    </source>
</evidence>
<organism evidence="3 4">
    <name type="scientific">Helobdella robusta</name>
    <name type="common">Californian leech</name>
    <dbReference type="NCBI Taxonomy" id="6412"/>
    <lineage>
        <taxon>Eukaryota</taxon>
        <taxon>Metazoa</taxon>
        <taxon>Spiralia</taxon>
        <taxon>Lophotrochozoa</taxon>
        <taxon>Annelida</taxon>
        <taxon>Clitellata</taxon>
        <taxon>Hirudinea</taxon>
        <taxon>Rhynchobdellida</taxon>
        <taxon>Glossiphoniidae</taxon>
        <taxon>Helobdella</taxon>
    </lineage>
</organism>
<dbReference type="KEGG" id="hro:HELRODRAFT_173659"/>
<dbReference type="EMBL" id="AMQM01004652">
    <property type="status" value="NOT_ANNOTATED_CDS"/>
    <property type="molecule type" value="Genomic_DNA"/>
</dbReference>
<dbReference type="Proteomes" id="UP000015101">
    <property type="component" value="Unassembled WGS sequence"/>
</dbReference>
<dbReference type="OrthoDB" id="6618101at2759"/>
<dbReference type="InParanoid" id="T1F733"/>
<dbReference type="CTD" id="20204632"/>
<evidence type="ECO:0000313" key="2">
    <source>
        <dbReference type="EMBL" id="ESO03367.1"/>
    </source>
</evidence>
<reference evidence="2 4" key="2">
    <citation type="journal article" date="2013" name="Nature">
        <title>Insights into bilaterian evolution from three spiralian genomes.</title>
        <authorList>
            <person name="Simakov O."/>
            <person name="Marletaz F."/>
            <person name="Cho S.J."/>
            <person name="Edsinger-Gonzales E."/>
            <person name="Havlak P."/>
            <person name="Hellsten U."/>
            <person name="Kuo D.H."/>
            <person name="Larsson T."/>
            <person name="Lv J."/>
            <person name="Arendt D."/>
            <person name="Savage R."/>
            <person name="Osoegawa K."/>
            <person name="de Jong P."/>
            <person name="Grimwood J."/>
            <person name="Chapman J.A."/>
            <person name="Shapiro H."/>
            <person name="Aerts A."/>
            <person name="Otillar R.P."/>
            <person name="Terry A.Y."/>
            <person name="Boore J.L."/>
            <person name="Grigoriev I.V."/>
            <person name="Lindberg D.R."/>
            <person name="Seaver E.C."/>
            <person name="Weisblat D.A."/>
            <person name="Putnam N.H."/>
            <person name="Rokhsar D.S."/>
        </authorList>
    </citation>
    <scope>NUCLEOTIDE SEQUENCE</scope>
</reference>
<dbReference type="RefSeq" id="XP_009018515.1">
    <property type="nucleotide sequence ID" value="XM_009020267.1"/>
</dbReference>
<dbReference type="GeneID" id="20204632"/>
<dbReference type="AlphaFoldDB" id="T1F733"/>
<reference evidence="4" key="1">
    <citation type="submission" date="2012-12" db="EMBL/GenBank/DDBJ databases">
        <authorList>
            <person name="Hellsten U."/>
            <person name="Grimwood J."/>
            <person name="Chapman J.A."/>
            <person name="Shapiro H."/>
            <person name="Aerts A."/>
            <person name="Otillar R.P."/>
            <person name="Terry A.Y."/>
            <person name="Boore J.L."/>
            <person name="Simakov O."/>
            <person name="Marletaz F."/>
            <person name="Cho S.-J."/>
            <person name="Edsinger-Gonzales E."/>
            <person name="Havlak P."/>
            <person name="Kuo D.-H."/>
            <person name="Larsson T."/>
            <person name="Lv J."/>
            <person name="Arendt D."/>
            <person name="Savage R."/>
            <person name="Osoegawa K."/>
            <person name="de Jong P."/>
            <person name="Lindberg D.R."/>
            <person name="Seaver E.C."/>
            <person name="Weisblat D.A."/>
            <person name="Putnam N.H."/>
            <person name="Grigoriev I.V."/>
            <person name="Rokhsar D.S."/>
        </authorList>
    </citation>
    <scope>NUCLEOTIDE SEQUENCE</scope>
</reference>
<gene>
    <name evidence="3" type="primary">20204632</name>
    <name evidence="2" type="ORF">HELRODRAFT_173659</name>
</gene>
<dbReference type="EMBL" id="KB096633">
    <property type="protein sequence ID" value="ESO03367.1"/>
    <property type="molecule type" value="Genomic_DNA"/>
</dbReference>
<feature type="region of interest" description="Disordered" evidence="1">
    <location>
        <begin position="51"/>
        <end position="101"/>
    </location>
</feature>
<reference evidence="3" key="3">
    <citation type="submission" date="2015-06" db="UniProtKB">
        <authorList>
            <consortium name="EnsemblMetazoa"/>
        </authorList>
    </citation>
    <scope>IDENTIFICATION</scope>
</reference>
<name>T1F733_HELRO</name>
<keyword evidence="4" id="KW-1185">Reference proteome</keyword>
<feature type="compositionally biased region" description="Polar residues" evidence="1">
    <location>
        <begin position="88"/>
        <end position="101"/>
    </location>
</feature>
<dbReference type="HOGENOM" id="CLU_1091006_0_0_1"/>
<protein>
    <submittedName>
        <fullName evidence="2 3">Uncharacterized protein</fullName>
    </submittedName>
</protein>
<feature type="compositionally biased region" description="Basic and acidic residues" evidence="1">
    <location>
        <begin position="54"/>
        <end position="65"/>
    </location>
</feature>
<sequence length="255" mass="28048">MSDADYSDSKKVLLASITTTTNHISSGDVITSATDVISGQLCLDGNVAVQQPDTRNREQVNDPEKPPTTNNSTSTTAAMNANNNNNNLDNVFESSSSFNHTDSVDPLKNPFTASGKLSRKADYIISHSTITRTELRISDPDIPKKPTSEEHPQPEIELPSIRETVIEAEKSKLIESGVVNGYASSPVQVEVSQTMLDEPEKGTAEQIINIRYEIRFHAVRYDTIPYDTILCDTISCDTIQFDTMRHSDTVVVILS</sequence>
<evidence type="ECO:0000256" key="1">
    <source>
        <dbReference type="SAM" id="MobiDB-lite"/>
    </source>
</evidence>
<accession>T1F733</accession>